<feature type="transmembrane region" description="Helical" evidence="1">
    <location>
        <begin position="109"/>
        <end position="126"/>
    </location>
</feature>
<dbReference type="HOGENOM" id="CLU_1891706_0_0_11"/>
<evidence type="ECO:0000313" key="2">
    <source>
        <dbReference type="EMBL" id="EKU94975.1"/>
    </source>
</evidence>
<keyword evidence="1" id="KW-0472">Membrane</keyword>
<keyword evidence="1" id="KW-1133">Transmembrane helix</keyword>
<accession>K9F0H1</accession>
<proteinExistence type="predicted"/>
<comment type="caution">
    <text evidence="2">The sequence shown here is derived from an EMBL/GenBank/DDBJ whole genome shotgun (WGS) entry which is preliminary data.</text>
</comment>
<dbReference type="PATRIC" id="fig|883066.3.peg.1170"/>
<evidence type="ECO:0000256" key="1">
    <source>
        <dbReference type="SAM" id="Phobius"/>
    </source>
</evidence>
<dbReference type="AlphaFoldDB" id="K9F0H1"/>
<feature type="transmembrane region" description="Helical" evidence="1">
    <location>
        <begin position="39"/>
        <end position="60"/>
    </location>
</feature>
<evidence type="ECO:0000313" key="3">
    <source>
        <dbReference type="Proteomes" id="UP000009888"/>
    </source>
</evidence>
<dbReference type="RefSeq" id="WP_007001319.1">
    <property type="nucleotide sequence ID" value="NZ_JH992955.1"/>
</dbReference>
<reference evidence="2 3" key="1">
    <citation type="submission" date="2012-09" db="EMBL/GenBank/DDBJ databases">
        <title>The Genome Sequence of Actinobaculum massiliae ACS-171-V-COL2.</title>
        <authorList>
            <consortium name="The Broad Institute Genome Sequencing Platform"/>
            <person name="Earl A."/>
            <person name="Ward D."/>
            <person name="Feldgarden M."/>
            <person name="Gevers D."/>
            <person name="Saerens B."/>
            <person name="Vaneechoutte M."/>
            <person name="Walker B."/>
            <person name="Young S.K."/>
            <person name="Zeng Q."/>
            <person name="Gargeya S."/>
            <person name="Fitzgerald M."/>
            <person name="Haas B."/>
            <person name="Abouelleil A."/>
            <person name="Alvarado L."/>
            <person name="Arachchi H.M."/>
            <person name="Berlin A."/>
            <person name="Chapman S.B."/>
            <person name="Goldberg J."/>
            <person name="Griggs A."/>
            <person name="Gujja S."/>
            <person name="Hansen M."/>
            <person name="Howarth C."/>
            <person name="Imamovic A."/>
            <person name="Larimer J."/>
            <person name="McCowen C."/>
            <person name="Montmayeur A."/>
            <person name="Murphy C."/>
            <person name="Neiman D."/>
            <person name="Pearson M."/>
            <person name="Priest M."/>
            <person name="Roberts A."/>
            <person name="Saif S."/>
            <person name="Shea T."/>
            <person name="Sisk P."/>
            <person name="Sykes S."/>
            <person name="Wortman J."/>
            <person name="Nusbaum C."/>
            <person name="Birren B."/>
        </authorList>
    </citation>
    <scope>NUCLEOTIDE SEQUENCE [LARGE SCALE GENOMIC DNA]</scope>
    <source>
        <strain evidence="3">ACS-171-V-Col2</strain>
    </source>
</reference>
<dbReference type="Proteomes" id="UP000009888">
    <property type="component" value="Unassembled WGS sequence"/>
</dbReference>
<name>K9F0H1_9ACTO</name>
<gene>
    <name evidence="2" type="ORF">HMPREF9233_01113</name>
</gene>
<keyword evidence="1" id="KW-0812">Transmembrane</keyword>
<keyword evidence="3" id="KW-1185">Reference proteome</keyword>
<dbReference type="EMBL" id="AGWL01000006">
    <property type="protein sequence ID" value="EKU94975.1"/>
    <property type="molecule type" value="Genomic_DNA"/>
</dbReference>
<sequence>MSTRSRWFLIFIPLSAVGLCAVAYQFFVNTSALNATTLALVWTGVVVPLLLALAGIISLSGRQRMRVCLTCLITAALALVVTAFGEPIASALGVGMVTYAWFPGKEIEAVATLLAFFATCAIALYASRGARQTH</sequence>
<protein>
    <submittedName>
        <fullName evidence="2">Uncharacterized protein</fullName>
    </submittedName>
</protein>
<organism evidence="2 3">
    <name type="scientific">Actinobaculum massiliense ACS-171-V-Col2</name>
    <dbReference type="NCBI Taxonomy" id="883066"/>
    <lineage>
        <taxon>Bacteria</taxon>
        <taxon>Bacillati</taxon>
        <taxon>Actinomycetota</taxon>
        <taxon>Actinomycetes</taxon>
        <taxon>Actinomycetales</taxon>
        <taxon>Actinomycetaceae</taxon>
        <taxon>Actinobaculum</taxon>
    </lineage>
</organism>
<feature type="transmembrane region" description="Helical" evidence="1">
    <location>
        <begin position="67"/>
        <end position="89"/>
    </location>
</feature>
<feature type="transmembrane region" description="Helical" evidence="1">
    <location>
        <begin position="7"/>
        <end position="27"/>
    </location>
</feature>